<dbReference type="GO" id="GO:0005929">
    <property type="term" value="C:cilium"/>
    <property type="evidence" value="ECO:0007669"/>
    <property type="project" value="UniProtKB-SubCell"/>
</dbReference>
<dbReference type="Gene3D" id="2.60.40.10">
    <property type="entry name" value="Immunoglobulins"/>
    <property type="match status" value="3"/>
</dbReference>
<dbReference type="InterPro" id="IPR052614">
    <property type="entry name" value="CFAP65"/>
</dbReference>
<dbReference type="Proteomes" id="UP001209878">
    <property type="component" value="Unassembled WGS sequence"/>
</dbReference>
<dbReference type="PANTHER" id="PTHR46127:SF1">
    <property type="entry name" value="CILIA- AND FLAGELLA-ASSOCIATED PROTEIN 65"/>
    <property type="match status" value="1"/>
</dbReference>
<accession>A0AAD9KH81</accession>
<dbReference type="GO" id="GO:0005737">
    <property type="term" value="C:cytoplasm"/>
    <property type="evidence" value="ECO:0007669"/>
    <property type="project" value="UniProtKB-SubCell"/>
</dbReference>
<protein>
    <submittedName>
        <fullName evidence="1">Uncharacterized protein</fullName>
    </submittedName>
</protein>
<organism evidence="1 2">
    <name type="scientific">Ridgeia piscesae</name>
    <name type="common">Tubeworm</name>
    <dbReference type="NCBI Taxonomy" id="27915"/>
    <lineage>
        <taxon>Eukaryota</taxon>
        <taxon>Metazoa</taxon>
        <taxon>Spiralia</taxon>
        <taxon>Lophotrochozoa</taxon>
        <taxon>Annelida</taxon>
        <taxon>Polychaeta</taxon>
        <taxon>Sedentaria</taxon>
        <taxon>Canalipalpata</taxon>
        <taxon>Sabellida</taxon>
        <taxon>Siboglinidae</taxon>
        <taxon>Ridgeia</taxon>
    </lineage>
</organism>
<name>A0AAD9KH81_RIDPI</name>
<dbReference type="PANTHER" id="PTHR46127">
    <property type="entry name" value="CILIA- AND FLAGELLA-ASSOCIATED PROTEIN 65"/>
    <property type="match status" value="1"/>
</dbReference>
<dbReference type="EMBL" id="JAODUO010001104">
    <property type="protein sequence ID" value="KAK2171092.1"/>
    <property type="molecule type" value="Genomic_DNA"/>
</dbReference>
<sequence length="333" mass="37277">MPGIKAQLPYGKVNHFGIEVTDNITWRGWEPGCEVTKTIVLKNVCVKTKKLRFKSPQTRFFATLYPQTIVLSAGTSFTLPVTFRPLEKVLYKDKVEFITDGSSFRIPLDGLLPELDISVPQTVNFGMCAVADVVQLTFELENRCEVLTPFRVEAKEPFAVEPFEGLLDPFSKITILASFRPKNALVYVGDIQFRYGKDGYDQSRISIFEGIGKYPHLVVSGSGISQAEGRNGGQELETVINFDTVSVGQSVQKWIELTNMAPVNAPFQIDHPASRGRVDTVFRCVQKQGIVPANSVIRVPVSMLFYCRLSLPFFKTEAGFNQVLFFICFHLSL</sequence>
<gene>
    <name evidence="1" type="ORF">NP493_1104g03013</name>
</gene>
<evidence type="ECO:0000313" key="1">
    <source>
        <dbReference type="EMBL" id="KAK2171092.1"/>
    </source>
</evidence>
<evidence type="ECO:0000313" key="2">
    <source>
        <dbReference type="Proteomes" id="UP001209878"/>
    </source>
</evidence>
<reference evidence="1" key="1">
    <citation type="journal article" date="2023" name="Mol. Biol. Evol.">
        <title>Third-Generation Sequencing Reveals the Adaptive Role of the Epigenome in Three Deep-Sea Polychaetes.</title>
        <authorList>
            <person name="Perez M."/>
            <person name="Aroh O."/>
            <person name="Sun Y."/>
            <person name="Lan Y."/>
            <person name="Juniper S.K."/>
            <person name="Young C.R."/>
            <person name="Angers B."/>
            <person name="Qian P.Y."/>
        </authorList>
    </citation>
    <scope>NUCLEOTIDE SEQUENCE</scope>
    <source>
        <strain evidence="1">R07B-5</strain>
    </source>
</reference>
<dbReference type="AlphaFoldDB" id="A0AAD9KH81"/>
<keyword evidence="2" id="KW-1185">Reference proteome</keyword>
<proteinExistence type="predicted"/>
<comment type="caution">
    <text evidence="1">The sequence shown here is derived from an EMBL/GenBank/DDBJ whole genome shotgun (WGS) entry which is preliminary data.</text>
</comment>
<dbReference type="InterPro" id="IPR013783">
    <property type="entry name" value="Ig-like_fold"/>
</dbReference>